<dbReference type="EMBL" id="CP066744">
    <property type="protein sequence ID" value="QQK07349.1"/>
    <property type="molecule type" value="Genomic_DNA"/>
</dbReference>
<organism evidence="1 2">
    <name type="scientific">Miniphocaeibacter halophilus</name>
    <dbReference type="NCBI Taxonomy" id="2931922"/>
    <lineage>
        <taxon>Bacteria</taxon>
        <taxon>Bacillati</taxon>
        <taxon>Bacillota</taxon>
        <taxon>Tissierellia</taxon>
        <taxon>Tissierellales</taxon>
        <taxon>Peptoniphilaceae</taxon>
        <taxon>Miniphocaeibacter</taxon>
    </lineage>
</organism>
<name>A0AC61MQY0_9FIRM</name>
<keyword evidence="2" id="KW-1185">Reference proteome</keyword>
<sequence length="329" mass="39018">MKKKLTMFLIIEVLILLIFNIFEANIFNMEQIVFFPYYQISNILRSMSISGSIGNIISWAIYILISIIPIIIFVKIKRRNNFKNIDYLLLFISLLIFLTIYVGINPNIIEIILKQNISLQISFPIITNQLILLYIIWRFLKIDINRSNSIKYIIGILFLTNVIAVINIFGVGLKDNLNNMETLSYYGNTISIFDYLNRLKEKYMFAIDNYELIRIILDFINNNIFNIMYIFLNMNLIYILIDMENKFSENTAINKLYSLKNKIKLGLLLSIFINIIINLVYIIFEKHFYNITIKINFNLELLVYFLFISLIVQYLIKVKEIKDENKMFI</sequence>
<evidence type="ECO:0000313" key="1">
    <source>
        <dbReference type="EMBL" id="QQK07349.1"/>
    </source>
</evidence>
<proteinExistence type="predicted"/>
<reference evidence="1 2" key="1">
    <citation type="journal article" date="2022" name="Int. J. Syst. Evol. Microbiol.">
        <title>Miniphocaeibacter halophilus sp. nov., an ammonium-tolerant acetate-producing bacterium isolated from a biogas system.</title>
        <authorList>
            <person name="Schnurer A."/>
            <person name="Singh A."/>
            <person name="Bi S."/>
            <person name="Qiao W."/>
            <person name="Westerholm M."/>
        </authorList>
    </citation>
    <scope>NUCLEOTIDE SEQUENCE [LARGE SCALE GENOMIC DNA]</scope>
    <source>
        <strain evidence="1 2">AMB_01</strain>
    </source>
</reference>
<gene>
    <name evidence="1" type="ORF">JFY71_08485</name>
</gene>
<evidence type="ECO:0000313" key="2">
    <source>
        <dbReference type="Proteomes" id="UP000595814"/>
    </source>
</evidence>
<protein>
    <submittedName>
        <fullName evidence="1">Uncharacterized protein</fullName>
    </submittedName>
</protein>
<dbReference type="Proteomes" id="UP000595814">
    <property type="component" value="Chromosome"/>
</dbReference>
<accession>A0AC61MQY0</accession>